<protein>
    <recommendedName>
        <fullName evidence="1">DUF1285 domain-containing protein</fullName>
    </recommendedName>
</protein>
<comment type="caution">
    <text evidence="2">The sequence shown here is derived from an EMBL/GenBank/DDBJ whole genome shotgun (WGS) entry which is preliminary data.</text>
</comment>
<reference evidence="2 3" key="1">
    <citation type="journal article" date="2011" name="PLoS Pathog.">
        <title>Dynamic evolution of pathogenicity revealed by sequencing and comparative genomics of 19 Pseudomonas syringae isolates.</title>
        <authorList>
            <person name="Baltrus D.A."/>
            <person name="Nishimura M.T."/>
            <person name="Romanchuk A."/>
            <person name="Chang J.H."/>
            <person name="Mukhtar M.S."/>
            <person name="Cherkis K."/>
            <person name="Roach J."/>
            <person name="Grant S.R."/>
            <person name="Jones C.D."/>
            <person name="Dangl J.L."/>
        </authorList>
    </citation>
    <scope>NUCLEOTIDE SEQUENCE [LARGE SCALE GENOMIC DNA]</scope>
    <source>
        <strain evidence="2 3">301020</strain>
    </source>
</reference>
<accession>A0A656GIS4</accession>
<dbReference type="EMBL" id="AEAG01001476">
    <property type="protein sequence ID" value="EGH25638.1"/>
    <property type="molecule type" value="Genomic_DNA"/>
</dbReference>
<evidence type="ECO:0000313" key="3">
    <source>
        <dbReference type="Proteomes" id="UP000003465"/>
    </source>
</evidence>
<evidence type="ECO:0000259" key="1">
    <source>
        <dbReference type="Pfam" id="PF21028"/>
    </source>
</evidence>
<evidence type="ECO:0000313" key="2">
    <source>
        <dbReference type="EMBL" id="EGH25638.1"/>
    </source>
</evidence>
<dbReference type="AlphaFoldDB" id="A0A656GIS4"/>
<organism evidence="2 3">
    <name type="scientific">Pseudomonas amygdali pv. mori str. 301020</name>
    <dbReference type="NCBI Taxonomy" id="629261"/>
    <lineage>
        <taxon>Bacteria</taxon>
        <taxon>Pseudomonadati</taxon>
        <taxon>Pseudomonadota</taxon>
        <taxon>Gammaproteobacteria</taxon>
        <taxon>Pseudomonadales</taxon>
        <taxon>Pseudomonadaceae</taxon>
        <taxon>Pseudomonas</taxon>
        <taxon>Pseudomonas amygdali</taxon>
    </lineage>
</organism>
<feature type="non-terminal residue" evidence="2">
    <location>
        <position position="1"/>
    </location>
</feature>
<dbReference type="InterPro" id="IPR048342">
    <property type="entry name" value="DUF1285_C"/>
</dbReference>
<name>A0A656GIS4_PSEA0</name>
<sequence>LNDSDPDMREMAVEEVRETKQQLVELAVSREINGQRWLGVWSHGVFFPVGLEP</sequence>
<dbReference type="Proteomes" id="UP000003465">
    <property type="component" value="Unassembled WGS sequence"/>
</dbReference>
<feature type="domain" description="DUF1285" evidence="1">
    <location>
        <begin position="17"/>
        <end position="49"/>
    </location>
</feature>
<proteinExistence type="predicted"/>
<dbReference type="Pfam" id="PF21028">
    <property type="entry name" value="DUF1285_C"/>
    <property type="match status" value="1"/>
</dbReference>
<gene>
    <name evidence="2" type="ORF">PSYMO_31157</name>
</gene>